<organism evidence="2">
    <name type="scientific">termite gut metagenome</name>
    <dbReference type="NCBI Taxonomy" id="433724"/>
    <lineage>
        <taxon>unclassified sequences</taxon>
        <taxon>metagenomes</taxon>
        <taxon>organismal metagenomes</taxon>
    </lineage>
</organism>
<proteinExistence type="predicted"/>
<keyword evidence="1" id="KW-1133">Transmembrane helix</keyword>
<dbReference type="AlphaFoldDB" id="A0A5J4QVV1"/>
<keyword evidence="1" id="KW-0812">Transmembrane</keyword>
<sequence length="146" mass="16491">MCFQLFDIQSFAYLESDVLLVVDNQGYGWSYGFFKIVLSNCFTVGCSFIVVLFWVRGNTGAGKTRLHVALLSARGDAEMQGKAHLALPFLCGFPVFCYRYHDVDNCLPITVPNHKWRFYHSGHPQQLPKQASIPTLPFTAHSEAVR</sequence>
<dbReference type="EMBL" id="SNRY01002327">
    <property type="protein sequence ID" value="KAA6325622.1"/>
    <property type="molecule type" value="Genomic_DNA"/>
</dbReference>
<protein>
    <submittedName>
        <fullName evidence="2">Uncharacterized protein</fullName>
    </submittedName>
</protein>
<name>A0A5J4QVV1_9ZZZZ</name>
<keyword evidence="1" id="KW-0472">Membrane</keyword>
<gene>
    <name evidence="2" type="ORF">EZS27_025191</name>
</gene>
<feature type="transmembrane region" description="Helical" evidence="1">
    <location>
        <begin position="33"/>
        <end position="55"/>
    </location>
</feature>
<evidence type="ECO:0000256" key="1">
    <source>
        <dbReference type="SAM" id="Phobius"/>
    </source>
</evidence>
<accession>A0A5J4QVV1</accession>
<reference evidence="2" key="1">
    <citation type="submission" date="2019-03" db="EMBL/GenBank/DDBJ databases">
        <title>Single cell metagenomics reveals metabolic interactions within the superorganism composed of flagellate Streblomastix strix and complex community of Bacteroidetes bacteria on its surface.</title>
        <authorList>
            <person name="Treitli S.C."/>
            <person name="Kolisko M."/>
            <person name="Husnik F."/>
            <person name="Keeling P."/>
            <person name="Hampl V."/>
        </authorList>
    </citation>
    <scope>NUCLEOTIDE SEQUENCE</scope>
    <source>
        <strain evidence="2">STM</strain>
    </source>
</reference>
<evidence type="ECO:0000313" key="2">
    <source>
        <dbReference type="EMBL" id="KAA6325622.1"/>
    </source>
</evidence>
<comment type="caution">
    <text evidence="2">The sequence shown here is derived from an EMBL/GenBank/DDBJ whole genome shotgun (WGS) entry which is preliminary data.</text>
</comment>